<dbReference type="InterPro" id="IPR010982">
    <property type="entry name" value="Lambda_DNA-bd_dom_sf"/>
</dbReference>
<sequence>MINMKPDTPILDPVGDIDRTLSERASLYLRIANISQTKAAKALGYSRQKLARRLRGVSSLTGSDLVRIAKLTGANVKDFFGEETRA</sequence>
<dbReference type="CDD" id="cd00093">
    <property type="entry name" value="HTH_XRE"/>
    <property type="match status" value="1"/>
</dbReference>
<dbReference type="EMBL" id="RKLN01000001">
    <property type="protein sequence ID" value="RVW06254.1"/>
    <property type="molecule type" value="Genomic_DNA"/>
</dbReference>
<evidence type="ECO:0000259" key="1">
    <source>
        <dbReference type="PROSITE" id="PS50943"/>
    </source>
</evidence>
<reference evidence="2 3" key="1">
    <citation type="submission" date="2018-11" db="EMBL/GenBank/DDBJ databases">
        <title>Rhodococcus spongicola sp. nov. and Rhodococcus xishaensis sp. nov. from marine sponges.</title>
        <authorList>
            <person name="Li L."/>
            <person name="Lin H.W."/>
        </authorList>
    </citation>
    <scope>NUCLEOTIDE SEQUENCE [LARGE SCALE GENOMIC DNA]</scope>
    <source>
        <strain evidence="2 3">LHW50502</strain>
    </source>
</reference>
<dbReference type="AlphaFoldDB" id="A0A438B5M6"/>
<organism evidence="2 3">
    <name type="scientific">Rhodococcus spongiicola</name>
    <dbReference type="NCBI Taxonomy" id="2487352"/>
    <lineage>
        <taxon>Bacteria</taxon>
        <taxon>Bacillati</taxon>
        <taxon>Actinomycetota</taxon>
        <taxon>Actinomycetes</taxon>
        <taxon>Mycobacteriales</taxon>
        <taxon>Nocardiaceae</taxon>
        <taxon>Rhodococcus</taxon>
    </lineage>
</organism>
<feature type="domain" description="HTH cro/C1-type" evidence="1">
    <location>
        <begin position="32"/>
        <end position="79"/>
    </location>
</feature>
<comment type="caution">
    <text evidence="2">The sequence shown here is derived from an EMBL/GenBank/DDBJ whole genome shotgun (WGS) entry which is preliminary data.</text>
</comment>
<accession>A0A438B5M6</accession>
<dbReference type="SMART" id="SM00530">
    <property type="entry name" value="HTH_XRE"/>
    <property type="match status" value="1"/>
</dbReference>
<name>A0A438B5M6_9NOCA</name>
<dbReference type="InterPro" id="IPR001387">
    <property type="entry name" value="Cro/C1-type_HTH"/>
</dbReference>
<dbReference type="Pfam" id="PF01381">
    <property type="entry name" value="HTH_3"/>
    <property type="match status" value="1"/>
</dbReference>
<proteinExistence type="predicted"/>
<protein>
    <submittedName>
        <fullName evidence="2">XRE family transcriptional regulator</fullName>
    </submittedName>
</protein>
<dbReference type="Proteomes" id="UP000284333">
    <property type="component" value="Unassembled WGS sequence"/>
</dbReference>
<dbReference type="Gene3D" id="1.10.260.40">
    <property type="entry name" value="lambda repressor-like DNA-binding domains"/>
    <property type="match status" value="1"/>
</dbReference>
<evidence type="ECO:0000313" key="3">
    <source>
        <dbReference type="Proteomes" id="UP000284333"/>
    </source>
</evidence>
<dbReference type="SUPFAM" id="SSF47413">
    <property type="entry name" value="lambda repressor-like DNA-binding domains"/>
    <property type="match status" value="1"/>
</dbReference>
<dbReference type="PROSITE" id="PS50943">
    <property type="entry name" value="HTH_CROC1"/>
    <property type="match status" value="1"/>
</dbReference>
<keyword evidence="3" id="KW-1185">Reference proteome</keyword>
<evidence type="ECO:0000313" key="2">
    <source>
        <dbReference type="EMBL" id="RVW06254.1"/>
    </source>
</evidence>
<dbReference type="GO" id="GO:0003677">
    <property type="term" value="F:DNA binding"/>
    <property type="evidence" value="ECO:0007669"/>
    <property type="project" value="InterPro"/>
</dbReference>
<gene>
    <name evidence="2" type="ORF">EF834_02015</name>
</gene>